<evidence type="ECO:0000259" key="3">
    <source>
        <dbReference type="Pfam" id="PF00149"/>
    </source>
</evidence>
<dbReference type="CDD" id="cd07379">
    <property type="entry name" value="MPP_239FB"/>
    <property type="match status" value="1"/>
</dbReference>
<reference evidence="4" key="1">
    <citation type="submission" date="2023-11" db="EMBL/GenBank/DDBJ databases">
        <authorList>
            <person name="Alioto T."/>
            <person name="Alioto T."/>
            <person name="Gomez Garrido J."/>
        </authorList>
    </citation>
    <scope>NUCLEOTIDE SEQUENCE</scope>
</reference>
<dbReference type="Proteomes" id="UP001296104">
    <property type="component" value="Unassembled WGS sequence"/>
</dbReference>
<evidence type="ECO:0000256" key="1">
    <source>
        <dbReference type="SAM" id="MobiDB-lite"/>
    </source>
</evidence>
<feature type="domain" description="Calcineurin-like phosphoesterase" evidence="3">
    <location>
        <begin position="105"/>
        <end position="274"/>
    </location>
</feature>
<dbReference type="Pfam" id="PF00149">
    <property type="entry name" value="Metallophos"/>
    <property type="match status" value="1"/>
</dbReference>
<gene>
    <name evidence="4" type="ORF">LECACI_7A001260</name>
</gene>
<dbReference type="InterPro" id="IPR004843">
    <property type="entry name" value="Calcineurin-like_PHP"/>
</dbReference>
<sequence>MTASHQNRPSTPNKFLGQDYANRSIEMGIPSLSATPSNTKKQPPKSPYEIPTIRQQLQNPIKLLARLAEFHLSLLRSDRNLRRNITLVCISDTHCLLPASVPYGDVLIHAGDMTNAGTPGELQRQIDWMQSLPHRYKVVIAGNHDTFLDPKSRGVLGVKDREGKVDWKDVVYLQDSSTILDFSDRTSLKGGMLKIYGSPHTPDLLGPEHAFQHFPRGTDIWDGTIPKDADVVVTHGPPKYHLDLPGVVAMGDEFLLREIRRVKPAVHVFGHIHAGKSDCIGQLRGGQELVHWDSTERHFEGAARQTARFDLSRRIAAFYHLGMLFLCGVTVLIQDRVFGMDTSTTRLVNAAMVYCNTGKLGNEPQVVHI</sequence>
<name>A0AAI8YSP4_9PEZI</name>
<proteinExistence type="predicted"/>
<feature type="region of interest" description="Disordered" evidence="1">
    <location>
        <begin position="27"/>
        <end position="47"/>
    </location>
</feature>
<accession>A0AAI8YSP4</accession>
<keyword evidence="2" id="KW-0472">Membrane</keyword>
<evidence type="ECO:0000313" key="4">
    <source>
        <dbReference type="EMBL" id="CAK3825960.1"/>
    </source>
</evidence>
<dbReference type="Gene3D" id="3.60.21.10">
    <property type="match status" value="1"/>
</dbReference>
<keyword evidence="2" id="KW-0812">Transmembrane</keyword>
<dbReference type="GO" id="GO:0016787">
    <property type="term" value="F:hydrolase activity"/>
    <property type="evidence" value="ECO:0007669"/>
    <property type="project" value="InterPro"/>
</dbReference>
<protein>
    <submittedName>
        <fullName evidence="4">Related to adult brain 239</fullName>
    </submittedName>
</protein>
<evidence type="ECO:0000313" key="5">
    <source>
        <dbReference type="Proteomes" id="UP001296104"/>
    </source>
</evidence>
<dbReference type="InterPro" id="IPR051693">
    <property type="entry name" value="UPF0046_metallophosphoest"/>
</dbReference>
<dbReference type="PANTHER" id="PTHR12905">
    <property type="entry name" value="METALLOPHOSPHOESTERASE"/>
    <property type="match status" value="1"/>
</dbReference>
<dbReference type="EMBL" id="CAVMBE010000004">
    <property type="protein sequence ID" value="CAK3825960.1"/>
    <property type="molecule type" value="Genomic_DNA"/>
</dbReference>
<organism evidence="4 5">
    <name type="scientific">Lecanosticta acicola</name>
    <dbReference type="NCBI Taxonomy" id="111012"/>
    <lineage>
        <taxon>Eukaryota</taxon>
        <taxon>Fungi</taxon>
        <taxon>Dikarya</taxon>
        <taxon>Ascomycota</taxon>
        <taxon>Pezizomycotina</taxon>
        <taxon>Dothideomycetes</taxon>
        <taxon>Dothideomycetidae</taxon>
        <taxon>Mycosphaerellales</taxon>
        <taxon>Mycosphaerellaceae</taxon>
        <taxon>Lecanosticta</taxon>
    </lineage>
</organism>
<evidence type="ECO:0000256" key="2">
    <source>
        <dbReference type="SAM" id="Phobius"/>
    </source>
</evidence>
<comment type="caution">
    <text evidence="4">The sequence shown here is derived from an EMBL/GenBank/DDBJ whole genome shotgun (WGS) entry which is preliminary data.</text>
</comment>
<dbReference type="SUPFAM" id="SSF56300">
    <property type="entry name" value="Metallo-dependent phosphatases"/>
    <property type="match status" value="1"/>
</dbReference>
<feature type="compositionally biased region" description="Polar residues" evidence="1">
    <location>
        <begin position="32"/>
        <end position="41"/>
    </location>
</feature>
<keyword evidence="2" id="KW-1133">Transmembrane helix</keyword>
<dbReference type="PANTHER" id="PTHR12905:SF18">
    <property type="entry name" value="ESTER HYDROLASE, PUTATIVE (AFU_ORTHOLOGUE AFUA_4G03130)-RELATED"/>
    <property type="match status" value="1"/>
</dbReference>
<dbReference type="AlphaFoldDB" id="A0AAI8YSP4"/>
<dbReference type="InterPro" id="IPR029052">
    <property type="entry name" value="Metallo-depent_PP-like"/>
</dbReference>
<keyword evidence="5" id="KW-1185">Reference proteome</keyword>
<feature type="transmembrane region" description="Helical" evidence="2">
    <location>
        <begin position="315"/>
        <end position="333"/>
    </location>
</feature>